<comment type="caution">
    <text evidence="1">The sequence shown here is derived from an EMBL/GenBank/DDBJ whole genome shotgun (WGS) entry which is preliminary data.</text>
</comment>
<dbReference type="EMBL" id="JAGILA010000002">
    <property type="protein sequence ID" value="MBP2236101.1"/>
    <property type="molecule type" value="Genomic_DNA"/>
</dbReference>
<protein>
    <submittedName>
        <fullName evidence="1">Uncharacterized protein</fullName>
    </submittedName>
</protein>
<accession>A0ABS4QZQ3</accession>
<evidence type="ECO:0000313" key="1">
    <source>
        <dbReference type="EMBL" id="MBP2236101.1"/>
    </source>
</evidence>
<gene>
    <name evidence="1" type="ORF">J2Z31_002593</name>
</gene>
<reference evidence="1 2" key="1">
    <citation type="submission" date="2021-03" db="EMBL/GenBank/DDBJ databases">
        <title>Genomic Encyclopedia of Type Strains, Phase IV (KMG-IV): sequencing the most valuable type-strain genomes for metagenomic binning, comparative biology and taxonomic classification.</title>
        <authorList>
            <person name="Goeker M."/>
        </authorList>
    </citation>
    <scope>NUCLEOTIDE SEQUENCE [LARGE SCALE GENOMIC DNA]</scope>
    <source>
        <strain evidence="1 2">DSM 13372</strain>
    </source>
</reference>
<proteinExistence type="predicted"/>
<name>A0ABS4QZQ3_9HYPH</name>
<dbReference type="Proteomes" id="UP000730739">
    <property type="component" value="Unassembled WGS sequence"/>
</dbReference>
<keyword evidence="2" id="KW-1185">Reference proteome</keyword>
<evidence type="ECO:0000313" key="2">
    <source>
        <dbReference type="Proteomes" id="UP000730739"/>
    </source>
</evidence>
<sequence length="83" mass="8410">MNSAQVFSFVPIGPDELAMIGMLALPAVIPTPGPFGMISGSSALAIVALQFAVRFCGAPQAVAAAFSTRALVISSADTGFPIR</sequence>
<organism evidence="1 2">
    <name type="scientific">Sinorhizobium kostiense</name>
    <dbReference type="NCBI Taxonomy" id="76747"/>
    <lineage>
        <taxon>Bacteria</taxon>
        <taxon>Pseudomonadati</taxon>
        <taxon>Pseudomonadota</taxon>
        <taxon>Alphaproteobacteria</taxon>
        <taxon>Hyphomicrobiales</taxon>
        <taxon>Rhizobiaceae</taxon>
        <taxon>Sinorhizobium/Ensifer group</taxon>
        <taxon>Sinorhizobium</taxon>
    </lineage>
</organism>